<accession>A0A3Q9FR82</accession>
<dbReference type="AlphaFoldDB" id="A0A3Q9FR82"/>
<feature type="active site" description="Charge relay system" evidence="2">
    <location>
        <position position="136"/>
    </location>
</feature>
<keyword evidence="4" id="KW-0378">Hydrolase</keyword>
<feature type="active site" description="Charge relay system" evidence="2">
    <location>
        <position position="293"/>
    </location>
</feature>
<dbReference type="InterPro" id="IPR000073">
    <property type="entry name" value="AB_hydrolase_1"/>
</dbReference>
<comment type="similarity">
    <text evidence="1">Belongs to the AB hydrolase superfamily. AB hydrolase 4 family.</text>
</comment>
<dbReference type="GO" id="GO:0047372">
    <property type="term" value="F:monoacylglycerol lipase activity"/>
    <property type="evidence" value="ECO:0007669"/>
    <property type="project" value="TreeGrafter"/>
</dbReference>
<dbReference type="Gene3D" id="3.40.50.1820">
    <property type="entry name" value="alpha/beta hydrolase"/>
    <property type="match status" value="1"/>
</dbReference>
<sequence>MPVVNSMYLPDLIFRNGHINTIAANRFQKKKTPIFNRRRYFTLDKDFFDVDTILNNHKMAIILLHGLEGSSSSPYILEMSDYFSSYYDIWAINHRSCSGEPNTKYYSYHSGKTDDLDLLVNEIADEYDKIMIIGFSLGGNITLKYLGEKAQKINQKVIGAVAISVPCDLNTSAKTLQLRSNWLYLNNFLRSLKLKAIQKLETFDPSSEKITKIAAAKTFVAFDDEYTAPAHGFRDAEDYWTKCSSKQFLRGIIKPTLIINALDDPFLSKECYPYYEAEQNKNVFLETPKYGGHVGFLISLNKQRWYLERVLNFIQLITNKENFS</sequence>
<evidence type="ECO:0000256" key="1">
    <source>
        <dbReference type="ARBA" id="ARBA00010884"/>
    </source>
</evidence>
<dbReference type="InterPro" id="IPR050960">
    <property type="entry name" value="AB_hydrolase_4_sf"/>
</dbReference>
<feature type="active site" description="Charge relay system" evidence="2">
    <location>
        <position position="264"/>
    </location>
</feature>
<evidence type="ECO:0000313" key="4">
    <source>
        <dbReference type="EMBL" id="AZQ62865.1"/>
    </source>
</evidence>
<proteinExistence type="inferred from homology"/>
<organism evidence="4 5">
    <name type="scientific">Flammeovirga pectinis</name>
    <dbReference type="NCBI Taxonomy" id="2494373"/>
    <lineage>
        <taxon>Bacteria</taxon>
        <taxon>Pseudomonadati</taxon>
        <taxon>Bacteroidota</taxon>
        <taxon>Cytophagia</taxon>
        <taxon>Cytophagales</taxon>
        <taxon>Flammeovirgaceae</taxon>
        <taxon>Flammeovirga</taxon>
    </lineage>
</organism>
<dbReference type="Pfam" id="PF00561">
    <property type="entry name" value="Abhydrolase_1"/>
    <property type="match status" value="1"/>
</dbReference>
<dbReference type="EMBL" id="CP034562">
    <property type="protein sequence ID" value="AZQ62865.1"/>
    <property type="molecule type" value="Genomic_DNA"/>
</dbReference>
<keyword evidence="5" id="KW-1185">Reference proteome</keyword>
<dbReference type="PANTHER" id="PTHR10794:SF94">
    <property type="entry name" value="ESTERASE YHET-RELATED"/>
    <property type="match status" value="1"/>
</dbReference>
<name>A0A3Q9FR82_9BACT</name>
<protein>
    <submittedName>
        <fullName evidence="4">Alpha/beta fold hydrolase</fullName>
    </submittedName>
</protein>
<reference evidence="4 5" key="1">
    <citation type="submission" date="2018-12" db="EMBL/GenBank/DDBJ databases">
        <title>Flammeovirga pectinis sp. nov., isolated from the gut of the Korean scallop, Patinopecten yessoensis.</title>
        <authorList>
            <person name="Bae J.-W."/>
            <person name="Jeong Y.-S."/>
            <person name="Kang W."/>
        </authorList>
    </citation>
    <scope>NUCLEOTIDE SEQUENCE [LARGE SCALE GENOMIC DNA]</scope>
    <source>
        <strain evidence="4 5">L12M1</strain>
    </source>
</reference>
<evidence type="ECO:0000313" key="5">
    <source>
        <dbReference type="Proteomes" id="UP000267268"/>
    </source>
</evidence>
<dbReference type="SUPFAM" id="SSF53474">
    <property type="entry name" value="alpha/beta-Hydrolases"/>
    <property type="match status" value="1"/>
</dbReference>
<dbReference type="OrthoDB" id="332676at2"/>
<dbReference type="KEGG" id="fll:EI427_11650"/>
<evidence type="ECO:0000256" key="2">
    <source>
        <dbReference type="PIRSR" id="PIRSR005211-1"/>
    </source>
</evidence>
<dbReference type="PANTHER" id="PTHR10794">
    <property type="entry name" value="ABHYDROLASE DOMAIN-CONTAINING PROTEIN"/>
    <property type="match status" value="1"/>
</dbReference>
<evidence type="ECO:0000259" key="3">
    <source>
        <dbReference type="Pfam" id="PF00561"/>
    </source>
</evidence>
<dbReference type="InterPro" id="IPR012020">
    <property type="entry name" value="ABHD4"/>
</dbReference>
<gene>
    <name evidence="4" type="ORF">EI427_11650</name>
</gene>
<dbReference type="RefSeq" id="WP_126614795.1">
    <property type="nucleotide sequence ID" value="NZ_CP034562.1"/>
</dbReference>
<feature type="domain" description="AB hydrolase-1" evidence="3">
    <location>
        <begin position="60"/>
        <end position="297"/>
    </location>
</feature>
<dbReference type="Proteomes" id="UP000267268">
    <property type="component" value="Chromosome 1"/>
</dbReference>
<dbReference type="GO" id="GO:0034338">
    <property type="term" value="F:short-chain carboxylesterase activity"/>
    <property type="evidence" value="ECO:0007669"/>
    <property type="project" value="TreeGrafter"/>
</dbReference>
<dbReference type="PIRSF" id="PIRSF005211">
    <property type="entry name" value="Ab_hydro_YheT"/>
    <property type="match status" value="1"/>
</dbReference>
<dbReference type="InterPro" id="IPR029058">
    <property type="entry name" value="AB_hydrolase_fold"/>
</dbReference>